<evidence type="ECO:0000313" key="3">
    <source>
        <dbReference type="Proteomes" id="UP000044602"/>
    </source>
</evidence>
<gene>
    <name evidence="2" type="ORF">BN1708_000235</name>
</gene>
<name>A0A0G4KD40_VERLO</name>
<sequence>MKRGRKTRHLRSSDRSVDVPDQAAAELPSSPLAELDQSGLRRSRPPVRHLEPLAQETEDENGDGLHHGVQPDDERASPGEGPAAQTPCPMKARPLSAPQMITFNCGLCGSVCKPLAYDRAMP</sequence>
<dbReference type="EMBL" id="CVQH01000001">
    <property type="protein sequence ID" value="CRJ80404.1"/>
    <property type="molecule type" value="Genomic_DNA"/>
</dbReference>
<accession>A0A0G4KD40</accession>
<protein>
    <submittedName>
        <fullName evidence="2">Uncharacterized protein</fullName>
    </submittedName>
</protein>
<keyword evidence="3" id="KW-1185">Reference proteome</keyword>
<feature type="region of interest" description="Disordered" evidence="1">
    <location>
        <begin position="1"/>
        <end position="91"/>
    </location>
</feature>
<reference evidence="2 3" key="1">
    <citation type="submission" date="2015-05" db="EMBL/GenBank/DDBJ databases">
        <authorList>
            <person name="Wang D.B."/>
            <person name="Wang M."/>
        </authorList>
    </citation>
    <scope>NUCLEOTIDE SEQUENCE [LARGE SCALE GENOMIC DNA]</scope>
    <source>
        <strain evidence="2">VL1</strain>
    </source>
</reference>
<organism evidence="2 3">
    <name type="scientific">Verticillium longisporum</name>
    <name type="common">Verticillium dahliae var. longisporum</name>
    <dbReference type="NCBI Taxonomy" id="100787"/>
    <lineage>
        <taxon>Eukaryota</taxon>
        <taxon>Fungi</taxon>
        <taxon>Dikarya</taxon>
        <taxon>Ascomycota</taxon>
        <taxon>Pezizomycotina</taxon>
        <taxon>Sordariomycetes</taxon>
        <taxon>Hypocreomycetidae</taxon>
        <taxon>Glomerellales</taxon>
        <taxon>Plectosphaerellaceae</taxon>
        <taxon>Verticillium</taxon>
    </lineage>
</organism>
<evidence type="ECO:0000313" key="2">
    <source>
        <dbReference type="EMBL" id="CRJ80404.1"/>
    </source>
</evidence>
<proteinExistence type="predicted"/>
<feature type="compositionally biased region" description="Basic residues" evidence="1">
    <location>
        <begin position="1"/>
        <end position="10"/>
    </location>
</feature>
<feature type="compositionally biased region" description="Basic and acidic residues" evidence="1">
    <location>
        <begin position="63"/>
        <end position="77"/>
    </location>
</feature>
<dbReference type="AlphaFoldDB" id="A0A0G4KD40"/>
<evidence type="ECO:0000256" key="1">
    <source>
        <dbReference type="SAM" id="MobiDB-lite"/>
    </source>
</evidence>
<dbReference type="Proteomes" id="UP000044602">
    <property type="component" value="Unassembled WGS sequence"/>
</dbReference>